<evidence type="ECO:0000256" key="12">
    <source>
        <dbReference type="SAM" id="Phobius"/>
    </source>
</evidence>
<dbReference type="FunFam" id="1.10.287.130:FF:000038">
    <property type="entry name" value="Sensory transduction histidine kinase"/>
    <property type="match status" value="1"/>
</dbReference>
<dbReference type="Gene3D" id="1.10.287.130">
    <property type="match status" value="1"/>
</dbReference>
<gene>
    <name evidence="14" type="ORF">SAMN06295945_0732</name>
</gene>
<dbReference type="CDD" id="cd16922">
    <property type="entry name" value="HATPase_EvgS-ArcB-TorS-like"/>
    <property type="match status" value="1"/>
</dbReference>
<dbReference type="SMART" id="SM00387">
    <property type="entry name" value="HATPase_c"/>
    <property type="match status" value="1"/>
</dbReference>
<dbReference type="CDD" id="cd12915">
    <property type="entry name" value="PDC2_DGC_like"/>
    <property type="match status" value="1"/>
</dbReference>
<name>A0A240DZM5_9BURK</name>
<keyword evidence="12" id="KW-0812">Transmembrane</keyword>
<dbReference type="FunFam" id="3.30.565.10:FF:000023">
    <property type="entry name" value="PAS domain-containing sensor histidine kinase"/>
    <property type="match status" value="1"/>
</dbReference>
<dbReference type="GO" id="GO:0005524">
    <property type="term" value="F:ATP binding"/>
    <property type="evidence" value="ECO:0007669"/>
    <property type="project" value="UniProtKB-KW"/>
</dbReference>
<evidence type="ECO:0000256" key="8">
    <source>
        <dbReference type="ARBA" id="ARBA00022777"/>
    </source>
</evidence>
<evidence type="ECO:0000256" key="6">
    <source>
        <dbReference type="ARBA" id="ARBA00022679"/>
    </source>
</evidence>
<dbReference type="InterPro" id="IPR003661">
    <property type="entry name" value="HisK_dim/P_dom"/>
</dbReference>
<evidence type="ECO:0000313" key="15">
    <source>
        <dbReference type="Proteomes" id="UP000218069"/>
    </source>
</evidence>
<keyword evidence="12" id="KW-1133">Transmembrane helix</keyword>
<dbReference type="Gene3D" id="3.30.450.20">
    <property type="entry name" value="PAS domain"/>
    <property type="match status" value="2"/>
</dbReference>
<dbReference type="PRINTS" id="PR00344">
    <property type="entry name" value="BCTRLSENSOR"/>
</dbReference>
<evidence type="ECO:0000313" key="14">
    <source>
        <dbReference type="EMBL" id="SNX28402.1"/>
    </source>
</evidence>
<dbReference type="InterPro" id="IPR003594">
    <property type="entry name" value="HATPase_dom"/>
</dbReference>
<dbReference type="CDD" id="cd00082">
    <property type="entry name" value="HisKA"/>
    <property type="match status" value="1"/>
</dbReference>
<dbReference type="InterPro" id="IPR005467">
    <property type="entry name" value="His_kinase_dom"/>
</dbReference>
<proteinExistence type="predicted"/>
<evidence type="ECO:0000256" key="3">
    <source>
        <dbReference type="ARBA" id="ARBA00012438"/>
    </source>
</evidence>
<protein>
    <recommendedName>
        <fullName evidence="3">histidine kinase</fullName>
        <ecNumber evidence="3">2.7.13.3</ecNumber>
    </recommendedName>
</protein>
<dbReference type="CDD" id="cd12914">
    <property type="entry name" value="PDC1_DGC_like"/>
    <property type="match status" value="1"/>
</dbReference>
<dbReference type="InterPro" id="IPR036890">
    <property type="entry name" value="HATPase_C_sf"/>
</dbReference>
<reference evidence="15" key="1">
    <citation type="submission" date="2017-08" db="EMBL/GenBank/DDBJ databases">
        <authorList>
            <person name="Varghese N."/>
            <person name="Submissions S."/>
        </authorList>
    </citation>
    <scope>NUCLEOTIDE SEQUENCE [LARGE SCALE GENOMIC DNA]</scope>
    <source>
        <strain evidence="15">AP-Melu-1000-B4</strain>
    </source>
</reference>
<dbReference type="SMART" id="SM00388">
    <property type="entry name" value="HisKA"/>
    <property type="match status" value="1"/>
</dbReference>
<keyword evidence="8" id="KW-0418">Kinase</keyword>
<dbReference type="Pfam" id="PF02518">
    <property type="entry name" value="HATPase_c"/>
    <property type="match status" value="1"/>
</dbReference>
<dbReference type="SUPFAM" id="SSF47384">
    <property type="entry name" value="Homodimeric domain of signal transducing histidine kinase"/>
    <property type="match status" value="1"/>
</dbReference>
<keyword evidence="11 12" id="KW-0472">Membrane</keyword>
<evidence type="ECO:0000256" key="1">
    <source>
        <dbReference type="ARBA" id="ARBA00000085"/>
    </source>
</evidence>
<evidence type="ECO:0000259" key="13">
    <source>
        <dbReference type="PROSITE" id="PS50109"/>
    </source>
</evidence>
<dbReference type="GO" id="GO:0005886">
    <property type="term" value="C:plasma membrane"/>
    <property type="evidence" value="ECO:0007669"/>
    <property type="project" value="UniProtKB-SubCell"/>
</dbReference>
<keyword evidence="15" id="KW-1185">Reference proteome</keyword>
<keyword evidence="9" id="KW-0067">ATP-binding</keyword>
<dbReference type="OrthoDB" id="9810730at2"/>
<dbReference type="PANTHER" id="PTHR43711:SF26">
    <property type="entry name" value="SENSOR HISTIDINE KINASE RCSC"/>
    <property type="match status" value="1"/>
</dbReference>
<dbReference type="PROSITE" id="PS50109">
    <property type="entry name" value="HIS_KIN"/>
    <property type="match status" value="1"/>
</dbReference>
<comment type="catalytic activity">
    <reaction evidence="1">
        <text>ATP + protein L-histidine = ADP + protein N-phospho-L-histidine.</text>
        <dbReference type="EC" id="2.7.13.3"/>
    </reaction>
</comment>
<keyword evidence="7" id="KW-0547">Nucleotide-binding</keyword>
<dbReference type="GO" id="GO:0000155">
    <property type="term" value="F:phosphorelay sensor kinase activity"/>
    <property type="evidence" value="ECO:0007669"/>
    <property type="project" value="InterPro"/>
</dbReference>
<sequence>MKNNRLIIIASGVALGLLVVAIAIAASFFLKFNAESDWKKQTDNVSFTLSEHAAQTFISAEVALNSIYNALPQSSFSSESAFKKYAAQKAVHQLLAEKIASNPLIDVASIALEDGRLVNFSRSYPPPPINLSERDYFTEHRDHALSTNFFSLPVKNKGTGQWVFYIAKRLQTPAGEFLGTLQVGVSAANFSEFYKKVISNLGEGASVSLYRNDFSLMTAYPFKEDLIGQKILSSSIKKLMSDQNIDHAVAEVSTPRAIQDGLSETRIVAPRKVTNFPFIVTPVVADNIYLNSWLRSLYAIWLIAILNLVLLFIFIKMILNRNEQIHNELVQISKTESALRESQLIIEKQNMELDNKVRDRTLELEKNQARLQESNLLLESANRHKSEFLANMSHELRTPLNSIIGFSELLKEKIFGEINAKQTEYVKNIFNSGKHLLDLINDILDLSKIESGEVNVFREVISLNKVIQSCVAIVSERVKKNKLKLHVYISEGENLIYADERKMKQILLNLLTNAVKFTPEGGEIRVQAESTEAGVKILVKDSGIGIDPKDQERIFEEFKQVENNYTRKLEGTGLGLAIVKRLIDLQGGWLKLDSALGEGTCFTIFIPKVDKGGAD</sequence>
<evidence type="ECO:0000256" key="2">
    <source>
        <dbReference type="ARBA" id="ARBA00004236"/>
    </source>
</evidence>
<evidence type="ECO:0000256" key="5">
    <source>
        <dbReference type="ARBA" id="ARBA00022553"/>
    </source>
</evidence>
<evidence type="ECO:0000256" key="10">
    <source>
        <dbReference type="ARBA" id="ARBA00023012"/>
    </source>
</evidence>
<keyword evidence="4" id="KW-1003">Cell membrane</keyword>
<comment type="subcellular location">
    <subcellularLocation>
        <location evidence="2">Cell membrane</location>
    </subcellularLocation>
</comment>
<dbReference type="PANTHER" id="PTHR43711">
    <property type="entry name" value="TWO-COMPONENT HISTIDINE KINASE"/>
    <property type="match status" value="1"/>
</dbReference>
<dbReference type="AlphaFoldDB" id="A0A240DZM5"/>
<dbReference type="EC" id="2.7.13.3" evidence="3"/>
<dbReference type="InterPro" id="IPR036097">
    <property type="entry name" value="HisK_dim/P_sf"/>
</dbReference>
<keyword evidence="10" id="KW-0902">Two-component regulatory system</keyword>
<organism evidence="14 15">
    <name type="scientific">Polynucleobacter meluiroseus</name>
    <dbReference type="NCBI Taxonomy" id="1938814"/>
    <lineage>
        <taxon>Bacteria</taxon>
        <taxon>Pseudomonadati</taxon>
        <taxon>Pseudomonadota</taxon>
        <taxon>Betaproteobacteria</taxon>
        <taxon>Burkholderiales</taxon>
        <taxon>Burkholderiaceae</taxon>
        <taxon>Polynucleobacter</taxon>
    </lineage>
</organism>
<evidence type="ECO:0000256" key="11">
    <source>
        <dbReference type="ARBA" id="ARBA00023136"/>
    </source>
</evidence>
<dbReference type="SUPFAM" id="SSF55874">
    <property type="entry name" value="ATPase domain of HSP90 chaperone/DNA topoisomerase II/histidine kinase"/>
    <property type="match status" value="1"/>
</dbReference>
<keyword evidence="6" id="KW-0808">Transferase</keyword>
<accession>A0A240DZM5</accession>
<dbReference type="Proteomes" id="UP000218069">
    <property type="component" value="Unassembled WGS sequence"/>
</dbReference>
<feature type="domain" description="Histidine kinase" evidence="13">
    <location>
        <begin position="391"/>
        <end position="610"/>
    </location>
</feature>
<feature type="transmembrane region" description="Helical" evidence="12">
    <location>
        <begin position="6"/>
        <end position="30"/>
    </location>
</feature>
<evidence type="ECO:0000256" key="9">
    <source>
        <dbReference type="ARBA" id="ARBA00022840"/>
    </source>
</evidence>
<feature type="transmembrane region" description="Helical" evidence="12">
    <location>
        <begin position="297"/>
        <end position="319"/>
    </location>
</feature>
<dbReference type="Pfam" id="PF00512">
    <property type="entry name" value="HisKA"/>
    <property type="match status" value="1"/>
</dbReference>
<dbReference type="InterPro" id="IPR004358">
    <property type="entry name" value="Sig_transdc_His_kin-like_C"/>
</dbReference>
<evidence type="ECO:0000256" key="7">
    <source>
        <dbReference type="ARBA" id="ARBA00022741"/>
    </source>
</evidence>
<keyword evidence="5" id="KW-0597">Phosphoprotein</keyword>
<dbReference type="EMBL" id="OANS01000002">
    <property type="protein sequence ID" value="SNX28402.1"/>
    <property type="molecule type" value="Genomic_DNA"/>
</dbReference>
<dbReference type="Gene3D" id="3.30.565.10">
    <property type="entry name" value="Histidine kinase-like ATPase, C-terminal domain"/>
    <property type="match status" value="1"/>
</dbReference>
<evidence type="ECO:0000256" key="4">
    <source>
        <dbReference type="ARBA" id="ARBA00022475"/>
    </source>
</evidence>
<dbReference type="RefSeq" id="WP_096672516.1">
    <property type="nucleotide sequence ID" value="NZ_OANS01000002.1"/>
</dbReference>
<dbReference type="InterPro" id="IPR050736">
    <property type="entry name" value="Sensor_HK_Regulatory"/>
</dbReference>